<reference evidence="1" key="1">
    <citation type="submission" date="2023-04" db="EMBL/GenBank/DDBJ databases">
        <title>Ambrosiozyma monospora NBRC 10751.</title>
        <authorList>
            <person name="Ichikawa N."/>
            <person name="Sato H."/>
            <person name="Tonouchi N."/>
        </authorList>
    </citation>
    <scope>NUCLEOTIDE SEQUENCE</scope>
    <source>
        <strain evidence="1">NBRC 10751</strain>
    </source>
</reference>
<proteinExistence type="predicted"/>
<accession>A0ACB5T2E1</accession>
<comment type="caution">
    <text evidence="1">The sequence shown here is derived from an EMBL/GenBank/DDBJ whole genome shotgun (WGS) entry which is preliminary data.</text>
</comment>
<evidence type="ECO:0000313" key="2">
    <source>
        <dbReference type="Proteomes" id="UP001165064"/>
    </source>
</evidence>
<evidence type="ECO:0000313" key="1">
    <source>
        <dbReference type="EMBL" id="GME79506.1"/>
    </source>
</evidence>
<gene>
    <name evidence="1" type="ORF">Amon02_000398300</name>
</gene>
<name>A0ACB5T2E1_AMBMO</name>
<dbReference type="EMBL" id="BSXS01002622">
    <property type="protein sequence ID" value="GME79506.1"/>
    <property type="molecule type" value="Genomic_DNA"/>
</dbReference>
<protein>
    <submittedName>
        <fullName evidence="1">Unnamed protein product</fullName>
    </submittedName>
</protein>
<sequence>MDSFTDHKHIFATILDEHRRSQEGNDRSNYALTLKRAYRAVTDYPHAIYHPDQLSQLKFIGPAIMKLVHGKFKKYCSENGLEYPSEELKSLPLDSTGLAACSVLKHSGGSSTRSNSRSSTAAGSSRSGTTGSKRGRKKTTTATTTVTAPDYKDMLTVLIEQEYQIMSSRDNNLARPLKRALDNIRKYPGEIYHPNQLAYLQSVGPKIVQLISDRLKTFCEENGKPYPTDSLKDVPLGGLLDVNALIPESTSRGATGGRKRKTTNTNAVVVPASAHDYREIMATLAENEFNERSQLAPQTALPFKRAIDSIKNYPCEIYHPNQLIYLKNVSSRVVEGIRYAIRWLIGRSFASISYNDKEEKNNI</sequence>
<keyword evidence="2" id="KW-1185">Reference proteome</keyword>
<dbReference type="Proteomes" id="UP001165064">
    <property type="component" value="Unassembled WGS sequence"/>
</dbReference>
<organism evidence="1 2">
    <name type="scientific">Ambrosiozyma monospora</name>
    <name type="common">Yeast</name>
    <name type="synonym">Endomycopsis monosporus</name>
    <dbReference type="NCBI Taxonomy" id="43982"/>
    <lineage>
        <taxon>Eukaryota</taxon>
        <taxon>Fungi</taxon>
        <taxon>Dikarya</taxon>
        <taxon>Ascomycota</taxon>
        <taxon>Saccharomycotina</taxon>
        <taxon>Pichiomycetes</taxon>
        <taxon>Pichiales</taxon>
        <taxon>Pichiaceae</taxon>
        <taxon>Ambrosiozyma</taxon>
    </lineage>
</organism>